<sequence>MATDENISKLQRKRSTLHSKVTRLTGKLNNADGMDTAFDVEQLEDTLKDLKLMIEAIHDLLNDEDYERDTVDCEKYFDTAKLAIFNTKRKMEVAKQKRRMSTRDEEILSKFHADYKTEDDQRIVSLTWKSTVTPLSPNIVKAKNRFHSLQKRLSTSNVLKTQYYKYEIAVYRFIRLPFGLTCSPFLLCSSTHELAMKHISEFPIAASMIDKHLYMDDFLASTETETYITMLYHEIKDLMTLMKLPMENWATNSFKLKDVIQTNKEFHKSTTTVLGINWDTNDDTLGNAFKTSFCVAGDKALTKRWLLRCVASCYDPLGLFSPFTIIGKILFQDTWILGIKWDELLPTNLSTMWYAAVKQLDDICSIKISHYTRVSSHTPYTVHVFCDASEQAYGSVLYIVTSQSNVHIFCSRNRLALIKKVTLPRLELLAALMGTRLLKYFCEEKYTSPAQWHHCPGTQNPADHISRSILPSKLSNLKNWWYGPDWLTQEPSLWPTKDLSSYEQLKTDNEAPEEFQKAKDDWILNVQQRCFHVEMEALRNKCPLPTTSKIARFNLFLKKNQIRLGGRLRFAPLSADVRHPLLLEGNHPFVLLLIKNTHVRLHHLGTRIVLSELRSDFWILRGRQAIKKVLHKCLPCKLSKLKCGNQIEDPLPSERVTPSVAFSTSANFEKNLLSTQ</sequence>
<reference evidence="2" key="1">
    <citation type="submission" date="2020-08" db="EMBL/GenBank/DDBJ databases">
        <title>Multicomponent nature underlies the extraordinary mechanical properties of spider dragline silk.</title>
        <authorList>
            <person name="Kono N."/>
            <person name="Nakamura H."/>
            <person name="Mori M."/>
            <person name="Yoshida Y."/>
            <person name="Ohtoshi R."/>
            <person name="Malay A.D."/>
            <person name="Moran D.A.P."/>
            <person name="Tomita M."/>
            <person name="Numata K."/>
            <person name="Arakawa K."/>
        </authorList>
    </citation>
    <scope>NUCLEOTIDE SEQUENCE</scope>
</reference>
<dbReference type="Pfam" id="PF17921">
    <property type="entry name" value="Integrase_H2C2"/>
    <property type="match status" value="1"/>
</dbReference>
<feature type="domain" description="Integrase zinc-binding" evidence="1">
    <location>
        <begin position="590"/>
        <end position="640"/>
    </location>
</feature>
<dbReference type="InterPro" id="IPR043502">
    <property type="entry name" value="DNA/RNA_pol_sf"/>
</dbReference>
<dbReference type="EMBL" id="BMAW01125419">
    <property type="protein sequence ID" value="GFU12232.1"/>
    <property type="molecule type" value="Genomic_DNA"/>
</dbReference>
<dbReference type="InterPro" id="IPR041588">
    <property type="entry name" value="Integrase_H2C2"/>
</dbReference>
<name>A0A8X6UGI4_NEPPI</name>
<dbReference type="SUPFAM" id="SSF56672">
    <property type="entry name" value="DNA/RNA polymerases"/>
    <property type="match status" value="1"/>
</dbReference>
<dbReference type="Pfam" id="PF05380">
    <property type="entry name" value="Peptidase_A17"/>
    <property type="match status" value="1"/>
</dbReference>
<dbReference type="AlphaFoldDB" id="A0A8X6UGI4"/>
<dbReference type="OrthoDB" id="6429900at2759"/>
<keyword evidence="3" id="KW-1185">Reference proteome</keyword>
<gene>
    <name evidence="2" type="primary">X975_18538</name>
    <name evidence="2" type="ORF">NPIL_357341</name>
</gene>
<accession>A0A8X6UGI4</accession>
<evidence type="ECO:0000313" key="3">
    <source>
        <dbReference type="Proteomes" id="UP000887013"/>
    </source>
</evidence>
<protein>
    <submittedName>
        <fullName evidence="2">Integrase catalytic domain-containing protein</fullName>
    </submittedName>
</protein>
<dbReference type="GO" id="GO:0071897">
    <property type="term" value="P:DNA biosynthetic process"/>
    <property type="evidence" value="ECO:0007669"/>
    <property type="project" value="UniProtKB-ARBA"/>
</dbReference>
<comment type="caution">
    <text evidence="2">The sequence shown here is derived from an EMBL/GenBank/DDBJ whole genome shotgun (WGS) entry which is preliminary data.</text>
</comment>
<dbReference type="PANTHER" id="PTHR47331">
    <property type="entry name" value="PHD-TYPE DOMAIN-CONTAINING PROTEIN"/>
    <property type="match status" value="1"/>
</dbReference>
<organism evidence="2 3">
    <name type="scientific">Nephila pilipes</name>
    <name type="common">Giant wood spider</name>
    <name type="synonym">Nephila maculata</name>
    <dbReference type="NCBI Taxonomy" id="299642"/>
    <lineage>
        <taxon>Eukaryota</taxon>
        <taxon>Metazoa</taxon>
        <taxon>Ecdysozoa</taxon>
        <taxon>Arthropoda</taxon>
        <taxon>Chelicerata</taxon>
        <taxon>Arachnida</taxon>
        <taxon>Araneae</taxon>
        <taxon>Araneomorphae</taxon>
        <taxon>Entelegynae</taxon>
        <taxon>Araneoidea</taxon>
        <taxon>Nephilidae</taxon>
        <taxon>Nephila</taxon>
    </lineage>
</organism>
<evidence type="ECO:0000313" key="2">
    <source>
        <dbReference type="EMBL" id="GFU12232.1"/>
    </source>
</evidence>
<dbReference type="Proteomes" id="UP000887013">
    <property type="component" value="Unassembled WGS sequence"/>
</dbReference>
<evidence type="ECO:0000259" key="1">
    <source>
        <dbReference type="Pfam" id="PF17921"/>
    </source>
</evidence>
<proteinExistence type="predicted"/>
<dbReference type="InterPro" id="IPR008042">
    <property type="entry name" value="Retrotrans_Pao"/>
</dbReference>